<dbReference type="eggNOG" id="KOG1388">
    <property type="taxonomic scope" value="Eukaryota"/>
</dbReference>
<dbReference type="OMA" id="WIYNIAA"/>
<evidence type="ECO:0000256" key="1">
    <source>
        <dbReference type="ARBA" id="ARBA00022441"/>
    </source>
</evidence>
<dbReference type="HOGENOM" id="CLU_1067658_0_0_1"/>
<keyword evidence="2" id="KW-0677">Repeat</keyword>
<accession>T1JP19</accession>
<dbReference type="Pfam" id="PF01344">
    <property type="entry name" value="Kelch_1"/>
    <property type="match status" value="1"/>
</dbReference>
<proteinExistence type="predicted"/>
<dbReference type="PANTHER" id="PTHR46376">
    <property type="entry name" value="LEUCINE-ZIPPER-LIKE TRANSCRIPTIONAL REGULATOR 1"/>
    <property type="match status" value="1"/>
</dbReference>
<name>T1JP19_STRMM</name>
<dbReference type="Gene3D" id="2.120.10.80">
    <property type="entry name" value="Kelch-type beta propeller"/>
    <property type="match status" value="1"/>
</dbReference>
<dbReference type="GO" id="GO:0005794">
    <property type="term" value="C:Golgi apparatus"/>
    <property type="evidence" value="ECO:0007669"/>
    <property type="project" value="TreeGrafter"/>
</dbReference>
<sequence>MWEVYVCDFKPAMHAQPFCVTVKPRISTHGLILAWEHTWSELKSIGDGPSRLEDHTMVAWKGNLYVFGGEVSFASTGETPLWIYNIAANTWRKKWKYYSIVQPQGCRGHTAVVFRGAMHIYGGYRDLKGSSSELWSFNFDKEIWQQAILRKNAEVPTGRHDHSAVVHDSAMWVYGGMTNLQERTDFWRWDFDTKRWARIKSKGGPGELHGHTACKVFSSMLLFGGERQRQPQEILWRFHFGLLKKKKC</sequence>
<dbReference type="SUPFAM" id="SSF117281">
    <property type="entry name" value="Kelch motif"/>
    <property type="match status" value="1"/>
</dbReference>
<keyword evidence="4" id="KW-1185">Reference proteome</keyword>
<dbReference type="InterPro" id="IPR006652">
    <property type="entry name" value="Kelch_1"/>
</dbReference>
<reference evidence="3" key="2">
    <citation type="submission" date="2015-02" db="UniProtKB">
        <authorList>
            <consortium name="EnsemblMetazoa"/>
        </authorList>
    </citation>
    <scope>IDENTIFICATION</scope>
</reference>
<dbReference type="PhylomeDB" id="T1JP19"/>
<dbReference type="InterPro" id="IPR051568">
    <property type="entry name" value="LZTR1/Attractin"/>
</dbReference>
<dbReference type="Proteomes" id="UP000014500">
    <property type="component" value="Unassembled WGS sequence"/>
</dbReference>
<dbReference type="Pfam" id="PF24681">
    <property type="entry name" value="Kelch_KLHDC2_KLHL20_DRC7"/>
    <property type="match status" value="1"/>
</dbReference>
<evidence type="ECO:0000256" key="2">
    <source>
        <dbReference type="ARBA" id="ARBA00022737"/>
    </source>
</evidence>
<dbReference type="STRING" id="126957.T1JP19"/>
<keyword evidence="1" id="KW-0880">Kelch repeat</keyword>
<dbReference type="InterPro" id="IPR015915">
    <property type="entry name" value="Kelch-typ_b-propeller"/>
</dbReference>
<evidence type="ECO:0000313" key="4">
    <source>
        <dbReference type="Proteomes" id="UP000014500"/>
    </source>
</evidence>
<dbReference type="EnsemblMetazoa" id="SMAR015598-RA">
    <property type="protein sequence ID" value="SMAR015598-PA"/>
    <property type="gene ID" value="SMAR015598"/>
</dbReference>
<reference evidence="4" key="1">
    <citation type="submission" date="2011-05" db="EMBL/GenBank/DDBJ databases">
        <authorList>
            <person name="Richards S.R."/>
            <person name="Qu J."/>
            <person name="Jiang H."/>
            <person name="Jhangiani S.N."/>
            <person name="Agravi P."/>
            <person name="Goodspeed R."/>
            <person name="Gross S."/>
            <person name="Mandapat C."/>
            <person name="Jackson L."/>
            <person name="Mathew T."/>
            <person name="Pu L."/>
            <person name="Thornton R."/>
            <person name="Saada N."/>
            <person name="Wilczek-Boney K.B."/>
            <person name="Lee S."/>
            <person name="Kovar C."/>
            <person name="Wu Y."/>
            <person name="Scherer S.E."/>
            <person name="Worley K.C."/>
            <person name="Muzny D.M."/>
            <person name="Gibbs R."/>
        </authorList>
    </citation>
    <scope>NUCLEOTIDE SEQUENCE</scope>
    <source>
        <strain evidence="4">Brora</strain>
    </source>
</reference>
<dbReference type="PANTHER" id="PTHR46376:SF1">
    <property type="entry name" value="LEUCINE-ZIPPER-LIKE TRANSCRIPTIONAL REGULATOR 1"/>
    <property type="match status" value="1"/>
</dbReference>
<dbReference type="AlphaFoldDB" id="T1JP19"/>
<evidence type="ECO:0000313" key="3">
    <source>
        <dbReference type="EnsemblMetazoa" id="SMAR015598-PA"/>
    </source>
</evidence>
<dbReference type="EMBL" id="JH432129">
    <property type="status" value="NOT_ANNOTATED_CDS"/>
    <property type="molecule type" value="Genomic_DNA"/>
</dbReference>
<organism evidence="3 4">
    <name type="scientific">Strigamia maritima</name>
    <name type="common">European centipede</name>
    <name type="synonym">Geophilus maritimus</name>
    <dbReference type="NCBI Taxonomy" id="126957"/>
    <lineage>
        <taxon>Eukaryota</taxon>
        <taxon>Metazoa</taxon>
        <taxon>Ecdysozoa</taxon>
        <taxon>Arthropoda</taxon>
        <taxon>Myriapoda</taxon>
        <taxon>Chilopoda</taxon>
        <taxon>Pleurostigmophora</taxon>
        <taxon>Geophilomorpha</taxon>
        <taxon>Linotaeniidae</taxon>
        <taxon>Strigamia</taxon>
    </lineage>
</organism>
<protein>
    <submittedName>
        <fullName evidence="3">Uncharacterized protein</fullName>
    </submittedName>
</protein>